<comment type="caution">
    <text evidence="7">The sequence shown here is derived from an EMBL/GenBank/DDBJ whole genome shotgun (WGS) entry which is preliminary data.</text>
</comment>
<name>A0A0L6V7K2_9BASI</name>
<gene>
    <name evidence="7" type="ORF">VP01_2330g2</name>
</gene>
<feature type="repeat" description="TPR" evidence="5">
    <location>
        <begin position="217"/>
        <end position="250"/>
    </location>
</feature>
<feature type="repeat" description="TPR" evidence="5">
    <location>
        <begin position="15"/>
        <end position="48"/>
    </location>
</feature>
<dbReference type="Pfam" id="PF07719">
    <property type="entry name" value="TPR_2"/>
    <property type="match status" value="1"/>
</dbReference>
<dbReference type="SMART" id="SM00727">
    <property type="entry name" value="STI1"/>
    <property type="match status" value="1"/>
</dbReference>
<accession>A0A0L6V7K2</accession>
<dbReference type="STRING" id="27349.A0A0L6V7K2"/>
<dbReference type="InterPro" id="IPR013105">
    <property type="entry name" value="TPR_2"/>
</dbReference>
<evidence type="ECO:0000259" key="6">
    <source>
        <dbReference type="SMART" id="SM00727"/>
    </source>
</evidence>
<dbReference type="Pfam" id="PF17830">
    <property type="entry name" value="STI1-HOP_DP"/>
    <property type="match status" value="1"/>
</dbReference>
<dbReference type="GO" id="GO:0005737">
    <property type="term" value="C:cytoplasm"/>
    <property type="evidence" value="ECO:0007669"/>
    <property type="project" value="UniProtKB-SubCell"/>
</dbReference>
<dbReference type="Gene3D" id="1.10.260.100">
    <property type="match status" value="1"/>
</dbReference>
<dbReference type="Proteomes" id="UP000037035">
    <property type="component" value="Unassembled WGS sequence"/>
</dbReference>
<dbReference type="InterPro" id="IPR006636">
    <property type="entry name" value="STI1_HS-bd"/>
</dbReference>
<keyword evidence="4 5" id="KW-0802">TPR repeat</keyword>
<dbReference type="Pfam" id="PF13414">
    <property type="entry name" value="TPR_11"/>
    <property type="match status" value="1"/>
</dbReference>
<dbReference type="InterPro" id="IPR041243">
    <property type="entry name" value="STI1/HOP_DP"/>
</dbReference>
<dbReference type="AlphaFoldDB" id="A0A0L6V7K2"/>
<evidence type="ECO:0000256" key="5">
    <source>
        <dbReference type="PROSITE-ProRule" id="PRU00339"/>
    </source>
</evidence>
<feature type="domain" description="STI1" evidence="6">
    <location>
        <begin position="286"/>
        <end position="325"/>
    </location>
</feature>
<dbReference type="Pfam" id="PF13181">
    <property type="entry name" value="TPR_8"/>
    <property type="match status" value="1"/>
</dbReference>
<keyword evidence="3" id="KW-0677">Repeat</keyword>
<evidence type="ECO:0000256" key="2">
    <source>
        <dbReference type="ARBA" id="ARBA00022490"/>
    </source>
</evidence>
<dbReference type="GO" id="GO:0051879">
    <property type="term" value="F:Hsp90 protein binding"/>
    <property type="evidence" value="ECO:0007669"/>
    <property type="project" value="TreeGrafter"/>
</dbReference>
<dbReference type="FunFam" id="1.10.260.100:FF:000002">
    <property type="entry name" value="Stress-induced-phosphoprotein 1 (Hsp70/Hsp90-organizing)"/>
    <property type="match status" value="1"/>
</dbReference>
<organism evidence="7 8">
    <name type="scientific">Puccinia sorghi</name>
    <dbReference type="NCBI Taxonomy" id="27349"/>
    <lineage>
        <taxon>Eukaryota</taxon>
        <taxon>Fungi</taxon>
        <taxon>Dikarya</taxon>
        <taxon>Basidiomycota</taxon>
        <taxon>Pucciniomycotina</taxon>
        <taxon>Pucciniomycetes</taxon>
        <taxon>Pucciniales</taxon>
        <taxon>Pucciniaceae</taxon>
        <taxon>Puccinia</taxon>
    </lineage>
</organism>
<keyword evidence="2" id="KW-0963">Cytoplasm</keyword>
<sequence>MSSAQEVDPELKAQAENLKNEGNTLYKSRDFSGAIAAYEKAFLLNPDTVYLNNLAAVYLEQGEFDQCIKTCGRAVEEGRERRVDYKVIAKSFARMGSAHLKKGEYDLAIKNLEKSLTEHRTPDTLAKLKEAEKTKAEEERKAYLNPELSDKAREEGNACFKNGDFAGAVKHYTESIKRNPADPRAYTNRAASYSKLLALPEALKDTDAAIEADPDYTKAYIRKSLTLFAMKDYKKAIDTLRKAEEHDPEKKHAKEIATNLQKCVMAEYGERANETDEQRLEKAMRDPEIQQIMTDPVMQQILSQGQQDPQALQSHMANPMIRQKIMKLVEAGIIKTREAGSGAGTAAETFSDGGFCQQPPAPELNPSKSINRCVTMEEGSSRAAATSDDWRFAPPAPPKWWGLC</sequence>
<dbReference type="PANTHER" id="PTHR22904">
    <property type="entry name" value="TPR REPEAT CONTAINING PROTEIN"/>
    <property type="match status" value="1"/>
</dbReference>
<dbReference type="EMBL" id="LAVV01007204">
    <property type="protein sequence ID" value="KNZ56738.1"/>
    <property type="molecule type" value="Genomic_DNA"/>
</dbReference>
<dbReference type="InterPro" id="IPR019734">
    <property type="entry name" value="TPR_rpt"/>
</dbReference>
<dbReference type="Pfam" id="PF13424">
    <property type="entry name" value="TPR_12"/>
    <property type="match status" value="1"/>
</dbReference>
<dbReference type="FunFam" id="1.25.40.10:FF:000027">
    <property type="entry name" value="stress-induced-phosphoprotein 1 isoform X1"/>
    <property type="match status" value="1"/>
</dbReference>
<comment type="subcellular location">
    <subcellularLocation>
        <location evidence="1">Cytoplasm</location>
    </subcellularLocation>
</comment>
<dbReference type="SUPFAM" id="SSF48452">
    <property type="entry name" value="TPR-like"/>
    <property type="match status" value="2"/>
</dbReference>
<keyword evidence="8" id="KW-1185">Reference proteome</keyword>
<dbReference type="Gene3D" id="1.25.40.10">
    <property type="entry name" value="Tetratricopeptide repeat domain"/>
    <property type="match status" value="2"/>
</dbReference>
<evidence type="ECO:0000313" key="8">
    <source>
        <dbReference type="Proteomes" id="UP000037035"/>
    </source>
</evidence>
<protein>
    <submittedName>
        <fullName evidence="7">Stress-induced-phosphoprotein 1</fullName>
    </submittedName>
</protein>
<dbReference type="PROSITE" id="PS50005">
    <property type="entry name" value="TPR"/>
    <property type="match status" value="4"/>
</dbReference>
<feature type="repeat" description="TPR" evidence="5">
    <location>
        <begin position="183"/>
        <end position="216"/>
    </location>
</feature>
<evidence type="ECO:0000313" key="7">
    <source>
        <dbReference type="EMBL" id="KNZ56738.1"/>
    </source>
</evidence>
<evidence type="ECO:0000256" key="3">
    <source>
        <dbReference type="ARBA" id="ARBA00022737"/>
    </source>
</evidence>
<dbReference type="FunFam" id="1.25.40.10:FF:000010">
    <property type="entry name" value="Stress-induced phosphoprotein 1"/>
    <property type="match status" value="1"/>
</dbReference>
<reference evidence="7 8" key="1">
    <citation type="submission" date="2015-08" db="EMBL/GenBank/DDBJ databases">
        <title>Next Generation Sequencing and Analysis of the Genome of Puccinia sorghi L Schw, the Causal Agent of Maize Common Rust.</title>
        <authorList>
            <person name="Rochi L."/>
            <person name="Burguener G."/>
            <person name="Darino M."/>
            <person name="Turjanski A."/>
            <person name="Kreff E."/>
            <person name="Dieguez M.J."/>
            <person name="Sacco F."/>
        </authorList>
    </citation>
    <scope>NUCLEOTIDE SEQUENCE [LARGE SCALE GENOMIC DNA]</scope>
    <source>
        <strain evidence="7 8">RO10H11247</strain>
    </source>
</reference>
<dbReference type="VEuPathDB" id="FungiDB:VP01_2330g2"/>
<proteinExistence type="predicted"/>
<dbReference type="PANTHER" id="PTHR22904:SF523">
    <property type="entry name" value="STRESS-INDUCED-PHOSPHOPROTEIN 1"/>
    <property type="match status" value="1"/>
</dbReference>
<dbReference type="SMART" id="SM00028">
    <property type="entry name" value="TPR"/>
    <property type="match status" value="6"/>
</dbReference>
<dbReference type="OrthoDB" id="2423701at2759"/>
<evidence type="ECO:0000256" key="1">
    <source>
        <dbReference type="ARBA" id="ARBA00004496"/>
    </source>
</evidence>
<evidence type="ECO:0000256" key="4">
    <source>
        <dbReference type="ARBA" id="ARBA00022803"/>
    </source>
</evidence>
<dbReference type="InterPro" id="IPR011990">
    <property type="entry name" value="TPR-like_helical_dom_sf"/>
</dbReference>
<feature type="repeat" description="TPR" evidence="5">
    <location>
        <begin position="89"/>
        <end position="122"/>
    </location>
</feature>